<evidence type="ECO:0000256" key="2">
    <source>
        <dbReference type="ARBA" id="ARBA00010735"/>
    </source>
</evidence>
<evidence type="ECO:0000313" key="9">
    <source>
        <dbReference type="EMBL" id="SIO21698.1"/>
    </source>
</evidence>
<keyword evidence="6 8" id="KW-1133">Transmembrane helix</keyword>
<evidence type="ECO:0000256" key="4">
    <source>
        <dbReference type="ARBA" id="ARBA00022475"/>
    </source>
</evidence>
<sequence>MPSTTPKKAYAAGFRAGLPFLIVVIPFGAIFGVIGMEAGLNLVEVMGFSVLVIAGGAQITALQLMQDNAPTVIVLATALAVNARMAMYSASMAPHVGSAPLWQRALISYLLVDQSYAASVLKYEEEPEWTVATKVAYFLGSITPVAPMWYLGTLAGALAGQAIPESWSLDVAVPLAFLAIVAPGLRTPAHMAAAFVALVASLLLAWMPFSTGVIAAGILGMVAGAEAEKALDRRARA</sequence>
<dbReference type="Pfam" id="PF03591">
    <property type="entry name" value="AzlC"/>
    <property type="match status" value="1"/>
</dbReference>
<comment type="similarity">
    <text evidence="2">Belongs to the AzlC family.</text>
</comment>
<dbReference type="PANTHER" id="PTHR34979">
    <property type="entry name" value="INNER MEMBRANE PROTEIN YGAZ"/>
    <property type="match status" value="1"/>
</dbReference>
<gene>
    <name evidence="9" type="ORF">SAMN05444002_3572</name>
</gene>
<feature type="transmembrane region" description="Helical" evidence="8">
    <location>
        <begin position="12"/>
        <end position="34"/>
    </location>
</feature>
<reference evidence="10" key="1">
    <citation type="submission" date="2016-11" db="EMBL/GenBank/DDBJ databases">
        <authorList>
            <person name="Varghese N."/>
            <person name="Submissions S."/>
        </authorList>
    </citation>
    <scope>NUCLEOTIDE SEQUENCE [LARGE SCALE GENOMIC DNA]</scope>
    <source>
        <strain evidence="10">DSM 29440</strain>
    </source>
</reference>
<keyword evidence="10" id="KW-1185">Reference proteome</keyword>
<dbReference type="EMBL" id="FSRL01000001">
    <property type="protein sequence ID" value="SIO21698.1"/>
    <property type="molecule type" value="Genomic_DNA"/>
</dbReference>
<dbReference type="PANTHER" id="PTHR34979:SF1">
    <property type="entry name" value="INNER MEMBRANE PROTEIN YGAZ"/>
    <property type="match status" value="1"/>
</dbReference>
<organism evidence="9 10">
    <name type="scientific">Vannielia litorea</name>
    <dbReference type="NCBI Taxonomy" id="1217970"/>
    <lineage>
        <taxon>Bacteria</taxon>
        <taxon>Pseudomonadati</taxon>
        <taxon>Pseudomonadota</taxon>
        <taxon>Alphaproteobacteria</taxon>
        <taxon>Rhodobacterales</taxon>
        <taxon>Paracoccaceae</taxon>
        <taxon>Vannielia</taxon>
    </lineage>
</organism>
<keyword evidence="7 8" id="KW-0472">Membrane</keyword>
<feature type="transmembrane region" description="Helical" evidence="8">
    <location>
        <begin position="46"/>
        <end position="65"/>
    </location>
</feature>
<dbReference type="RefSeq" id="WP_074257462.1">
    <property type="nucleotide sequence ID" value="NZ_FSRL01000001.1"/>
</dbReference>
<dbReference type="OrthoDB" id="3579489at2"/>
<keyword evidence="4" id="KW-1003">Cell membrane</keyword>
<name>A0A1N6HPB3_9RHOB</name>
<dbReference type="STRING" id="1217970.SAMN05444002_3572"/>
<comment type="subcellular location">
    <subcellularLocation>
        <location evidence="1">Cell membrane</location>
        <topology evidence="1">Multi-pass membrane protein</topology>
    </subcellularLocation>
</comment>
<evidence type="ECO:0000256" key="5">
    <source>
        <dbReference type="ARBA" id="ARBA00022692"/>
    </source>
</evidence>
<keyword evidence="5 8" id="KW-0812">Transmembrane</keyword>
<feature type="transmembrane region" description="Helical" evidence="8">
    <location>
        <begin position="167"/>
        <end position="185"/>
    </location>
</feature>
<dbReference type="InterPro" id="IPR011606">
    <property type="entry name" value="Brnchd-chn_aa_trnsp_permease"/>
</dbReference>
<evidence type="ECO:0000256" key="1">
    <source>
        <dbReference type="ARBA" id="ARBA00004651"/>
    </source>
</evidence>
<accession>A0A1N6HPB3</accession>
<evidence type="ECO:0000256" key="7">
    <source>
        <dbReference type="ARBA" id="ARBA00023136"/>
    </source>
</evidence>
<dbReference type="AlphaFoldDB" id="A0A1N6HPB3"/>
<keyword evidence="3" id="KW-0813">Transport</keyword>
<feature type="transmembrane region" description="Helical" evidence="8">
    <location>
        <begin position="135"/>
        <end position="160"/>
    </location>
</feature>
<dbReference type="Proteomes" id="UP000184932">
    <property type="component" value="Unassembled WGS sequence"/>
</dbReference>
<dbReference type="GO" id="GO:0005886">
    <property type="term" value="C:plasma membrane"/>
    <property type="evidence" value="ECO:0007669"/>
    <property type="project" value="UniProtKB-SubCell"/>
</dbReference>
<evidence type="ECO:0000313" key="10">
    <source>
        <dbReference type="Proteomes" id="UP000184932"/>
    </source>
</evidence>
<feature type="transmembrane region" description="Helical" evidence="8">
    <location>
        <begin position="191"/>
        <end position="224"/>
    </location>
</feature>
<evidence type="ECO:0000256" key="6">
    <source>
        <dbReference type="ARBA" id="ARBA00022989"/>
    </source>
</evidence>
<evidence type="ECO:0000256" key="3">
    <source>
        <dbReference type="ARBA" id="ARBA00022448"/>
    </source>
</evidence>
<feature type="transmembrane region" description="Helical" evidence="8">
    <location>
        <begin position="72"/>
        <end position="91"/>
    </location>
</feature>
<dbReference type="GO" id="GO:1903785">
    <property type="term" value="P:L-valine transmembrane transport"/>
    <property type="evidence" value="ECO:0007669"/>
    <property type="project" value="TreeGrafter"/>
</dbReference>
<protein>
    <submittedName>
        <fullName evidence="9">Predicted branched-chain amino acid permease (Azaleucine resistance)</fullName>
    </submittedName>
</protein>
<proteinExistence type="inferred from homology"/>
<evidence type="ECO:0000256" key="8">
    <source>
        <dbReference type="SAM" id="Phobius"/>
    </source>
</evidence>